<dbReference type="Proteomes" id="UP000316621">
    <property type="component" value="Chromosome 4"/>
</dbReference>
<gene>
    <name evidence="2" type="ORF">C5167_006233</name>
</gene>
<sequence length="185" mass="22663">MRIQVRKWFITRSLLRRRKVGHQREKKNQDVRREAKIDSGTMSMKKDVVNAERQKHDELRNPELERELKKRIRTRRDGSDDKDKYHDDGRDASRVSSWGDQTRSSSYKDVKQQDDRYGESHHEDLGKDKQKDDRHRESYYEDLLKDKQKDNRYRESHHDDMGKDKYRGSRYEESRKDHTKRDDKR</sequence>
<dbReference type="AlphaFoldDB" id="A0A4Y7JGP1"/>
<dbReference type="PANTHER" id="PTHR34837">
    <property type="entry name" value="OS05G0595500 PROTEIN"/>
    <property type="match status" value="1"/>
</dbReference>
<reference evidence="2 3" key="1">
    <citation type="journal article" date="2018" name="Science">
        <title>The opium poppy genome and morphinan production.</title>
        <authorList>
            <person name="Guo L."/>
            <person name="Winzer T."/>
            <person name="Yang X."/>
            <person name="Li Y."/>
            <person name="Ning Z."/>
            <person name="He Z."/>
            <person name="Teodor R."/>
            <person name="Lu Y."/>
            <person name="Bowser T.A."/>
            <person name="Graham I.A."/>
            <person name="Ye K."/>
        </authorList>
    </citation>
    <scope>NUCLEOTIDE SEQUENCE [LARGE SCALE GENOMIC DNA]</scope>
    <source>
        <strain evidence="3">cv. HN1</strain>
        <tissue evidence="2">Leaves</tissue>
    </source>
</reference>
<feature type="compositionally biased region" description="Basic and acidic residues" evidence="1">
    <location>
        <begin position="44"/>
        <end position="68"/>
    </location>
</feature>
<organism evidence="2 3">
    <name type="scientific">Papaver somniferum</name>
    <name type="common">Opium poppy</name>
    <dbReference type="NCBI Taxonomy" id="3469"/>
    <lineage>
        <taxon>Eukaryota</taxon>
        <taxon>Viridiplantae</taxon>
        <taxon>Streptophyta</taxon>
        <taxon>Embryophyta</taxon>
        <taxon>Tracheophyta</taxon>
        <taxon>Spermatophyta</taxon>
        <taxon>Magnoliopsida</taxon>
        <taxon>Ranunculales</taxon>
        <taxon>Papaveraceae</taxon>
        <taxon>Papaveroideae</taxon>
        <taxon>Papaver</taxon>
    </lineage>
</organism>
<feature type="compositionally biased region" description="Basic and acidic residues" evidence="1">
    <location>
        <begin position="22"/>
        <end position="37"/>
    </location>
</feature>
<feature type="region of interest" description="Disordered" evidence="1">
    <location>
        <begin position="18"/>
        <end position="185"/>
    </location>
</feature>
<dbReference type="Gramene" id="RZC58919">
    <property type="protein sequence ID" value="RZC58919"/>
    <property type="gene ID" value="C5167_006233"/>
</dbReference>
<protein>
    <submittedName>
        <fullName evidence="2">Uncharacterized protein</fullName>
    </submittedName>
</protein>
<evidence type="ECO:0000313" key="3">
    <source>
        <dbReference type="Proteomes" id="UP000316621"/>
    </source>
</evidence>
<dbReference type="EMBL" id="CM010718">
    <property type="protein sequence ID" value="RZC58919.1"/>
    <property type="molecule type" value="Genomic_DNA"/>
</dbReference>
<evidence type="ECO:0000313" key="2">
    <source>
        <dbReference type="EMBL" id="RZC58919.1"/>
    </source>
</evidence>
<dbReference type="STRING" id="3469.A0A4Y7JGP1"/>
<proteinExistence type="predicted"/>
<feature type="compositionally biased region" description="Basic and acidic residues" evidence="1">
    <location>
        <begin position="106"/>
        <end position="185"/>
    </location>
</feature>
<evidence type="ECO:0000256" key="1">
    <source>
        <dbReference type="SAM" id="MobiDB-lite"/>
    </source>
</evidence>
<feature type="compositionally biased region" description="Basic and acidic residues" evidence="1">
    <location>
        <begin position="75"/>
        <end position="93"/>
    </location>
</feature>
<name>A0A4Y7JGP1_PAPSO</name>
<feature type="compositionally biased region" description="Polar residues" evidence="1">
    <location>
        <begin position="94"/>
        <end position="105"/>
    </location>
</feature>
<accession>A0A4Y7JGP1</accession>
<keyword evidence="3" id="KW-1185">Reference proteome</keyword>